<proteinExistence type="inferred from homology"/>
<dbReference type="NCBIfam" id="TIGR00755">
    <property type="entry name" value="ksgA"/>
    <property type="match status" value="1"/>
</dbReference>
<dbReference type="PANTHER" id="PTHR11727">
    <property type="entry name" value="DIMETHYLADENOSINE TRANSFERASE"/>
    <property type="match status" value="1"/>
</dbReference>
<feature type="compositionally biased region" description="Basic and acidic residues" evidence="11">
    <location>
        <begin position="1"/>
        <end position="10"/>
    </location>
</feature>
<evidence type="ECO:0000256" key="9">
    <source>
        <dbReference type="PROSITE-ProRule" id="PRU01026"/>
    </source>
</evidence>
<feature type="domain" description="Ribosomal RNA adenine methylase transferase N-terminal" evidence="12">
    <location>
        <begin position="73"/>
        <end position="242"/>
    </location>
</feature>
<keyword evidence="3 9" id="KW-0489">Methyltransferase</keyword>
<feature type="binding site" evidence="9">
    <location>
        <position position="68"/>
    </location>
    <ligand>
        <name>S-adenosyl-L-methionine</name>
        <dbReference type="ChEBI" id="CHEBI:59789"/>
    </ligand>
</feature>
<evidence type="ECO:0000256" key="3">
    <source>
        <dbReference type="ARBA" id="ARBA00022603"/>
    </source>
</evidence>
<dbReference type="Gene3D" id="1.10.8.480">
    <property type="match status" value="1"/>
</dbReference>
<comment type="similarity">
    <text evidence="8 9 10">Belongs to the class I-like SAM-binding methyltransferase superfamily. rRNA adenine N(6)-methyltransferase family.</text>
</comment>
<feature type="binding site" evidence="9">
    <location>
        <position position="114"/>
    </location>
    <ligand>
        <name>S-adenosyl-L-methionine</name>
        <dbReference type="ChEBI" id="CHEBI:59789"/>
    </ligand>
</feature>
<accession>A0A0C3AU52</accession>
<evidence type="ECO:0000256" key="6">
    <source>
        <dbReference type="ARBA" id="ARBA00022884"/>
    </source>
</evidence>
<keyword evidence="14" id="KW-1185">Reference proteome</keyword>
<evidence type="ECO:0000256" key="5">
    <source>
        <dbReference type="ARBA" id="ARBA00022691"/>
    </source>
</evidence>
<organism evidence="13 14">
    <name type="scientific">Serendipita vermifera MAFF 305830</name>
    <dbReference type="NCBI Taxonomy" id="933852"/>
    <lineage>
        <taxon>Eukaryota</taxon>
        <taxon>Fungi</taxon>
        <taxon>Dikarya</taxon>
        <taxon>Basidiomycota</taxon>
        <taxon>Agaricomycotina</taxon>
        <taxon>Agaricomycetes</taxon>
        <taxon>Sebacinales</taxon>
        <taxon>Serendipitaceae</taxon>
        <taxon>Serendipita</taxon>
    </lineage>
</organism>
<reference evidence="13 14" key="1">
    <citation type="submission" date="2014-04" db="EMBL/GenBank/DDBJ databases">
        <authorList>
            <consortium name="DOE Joint Genome Institute"/>
            <person name="Kuo A."/>
            <person name="Zuccaro A."/>
            <person name="Kohler A."/>
            <person name="Nagy L.G."/>
            <person name="Floudas D."/>
            <person name="Copeland A."/>
            <person name="Barry K.W."/>
            <person name="Cichocki N."/>
            <person name="Veneault-Fourrey C."/>
            <person name="LaButti K."/>
            <person name="Lindquist E.A."/>
            <person name="Lipzen A."/>
            <person name="Lundell T."/>
            <person name="Morin E."/>
            <person name="Murat C."/>
            <person name="Sun H."/>
            <person name="Tunlid A."/>
            <person name="Henrissat B."/>
            <person name="Grigoriev I.V."/>
            <person name="Hibbett D.S."/>
            <person name="Martin F."/>
            <person name="Nordberg H.P."/>
            <person name="Cantor M.N."/>
            <person name="Hua S.X."/>
        </authorList>
    </citation>
    <scope>NUCLEOTIDE SEQUENCE [LARGE SCALE GENOMIC DNA]</scope>
    <source>
        <strain evidence="13 14">MAFF 305830</strain>
    </source>
</reference>
<dbReference type="InterPro" id="IPR011530">
    <property type="entry name" value="rRNA_adenine_dimethylase"/>
</dbReference>
<feature type="binding site" evidence="9">
    <location>
        <position position="66"/>
    </location>
    <ligand>
        <name>S-adenosyl-L-methionine</name>
        <dbReference type="ChEBI" id="CHEBI:59789"/>
    </ligand>
</feature>
<dbReference type="CDD" id="cd02440">
    <property type="entry name" value="AdoMet_MTases"/>
    <property type="match status" value="1"/>
</dbReference>
<dbReference type="PROSITE" id="PS01131">
    <property type="entry name" value="RRNA_A_DIMETH"/>
    <property type="match status" value="1"/>
</dbReference>
<gene>
    <name evidence="13" type="ORF">M408DRAFT_332276</name>
</gene>
<evidence type="ECO:0000256" key="2">
    <source>
        <dbReference type="ARBA" id="ARBA00022552"/>
    </source>
</evidence>
<comment type="catalytic activity">
    <reaction evidence="7">
        <text>adenosine(1779)/adenosine(1780) in 18S rRNA + 4 S-adenosyl-L-methionine = N(6)-dimethyladenosine(1779)/N(6)-dimethyladenosine(1780) in 18S rRNA + 4 S-adenosyl-L-homocysteine + 4 H(+)</text>
        <dbReference type="Rhea" id="RHEA:42780"/>
        <dbReference type="Rhea" id="RHEA-COMP:10234"/>
        <dbReference type="Rhea" id="RHEA-COMP:10236"/>
        <dbReference type="ChEBI" id="CHEBI:15378"/>
        <dbReference type="ChEBI" id="CHEBI:57856"/>
        <dbReference type="ChEBI" id="CHEBI:59789"/>
        <dbReference type="ChEBI" id="CHEBI:74411"/>
        <dbReference type="ChEBI" id="CHEBI:74493"/>
        <dbReference type="EC" id="2.1.1.183"/>
    </reaction>
</comment>
<evidence type="ECO:0000256" key="8">
    <source>
        <dbReference type="ARBA" id="ARBA00061109"/>
    </source>
</evidence>
<dbReference type="OrthoDB" id="74991at2759"/>
<dbReference type="GO" id="GO:0052909">
    <property type="term" value="F:18S rRNA (adenine(1779)-N(6)/adenine(1780)-N(6))-dimethyltransferase activity"/>
    <property type="evidence" value="ECO:0007669"/>
    <property type="project" value="UniProtKB-EC"/>
</dbReference>
<dbReference type="Gene3D" id="3.40.50.150">
    <property type="entry name" value="Vaccinia Virus protein VP39"/>
    <property type="match status" value="1"/>
</dbReference>
<dbReference type="PROSITE" id="PS51689">
    <property type="entry name" value="SAM_RNA_A_N6_MT"/>
    <property type="match status" value="1"/>
</dbReference>
<feature type="binding site" evidence="9">
    <location>
        <position position="157"/>
    </location>
    <ligand>
        <name>S-adenosyl-L-methionine</name>
        <dbReference type="ChEBI" id="CHEBI:59789"/>
    </ligand>
</feature>
<evidence type="ECO:0000256" key="7">
    <source>
        <dbReference type="ARBA" id="ARBA00049478"/>
    </source>
</evidence>
<feature type="compositionally biased region" description="Polar residues" evidence="11">
    <location>
        <begin position="12"/>
        <end position="43"/>
    </location>
</feature>
<dbReference type="SMART" id="SM00650">
    <property type="entry name" value="rADc"/>
    <property type="match status" value="1"/>
</dbReference>
<dbReference type="InterPro" id="IPR020598">
    <property type="entry name" value="rRNA_Ade_methylase_Trfase_N"/>
</dbReference>
<dbReference type="FunFam" id="3.40.50.150:FF:000007">
    <property type="entry name" value="rRNA adenine N(6)-methyltransferase"/>
    <property type="match status" value="1"/>
</dbReference>
<keyword evidence="5 9" id="KW-0949">S-adenosyl-L-methionine</keyword>
<dbReference type="GO" id="GO:0003723">
    <property type="term" value="F:RNA binding"/>
    <property type="evidence" value="ECO:0007669"/>
    <property type="project" value="UniProtKB-UniRule"/>
</dbReference>
<evidence type="ECO:0000256" key="4">
    <source>
        <dbReference type="ARBA" id="ARBA00022679"/>
    </source>
</evidence>
<dbReference type="InterPro" id="IPR029063">
    <property type="entry name" value="SAM-dependent_MTases_sf"/>
</dbReference>
<evidence type="ECO:0000256" key="11">
    <source>
        <dbReference type="SAM" id="MobiDB-lite"/>
    </source>
</evidence>
<protein>
    <recommendedName>
        <fullName evidence="10">rRNA adenine N(6)-methyltransferase</fullName>
        <ecNumber evidence="10">2.1.1.-</ecNumber>
    </recommendedName>
</protein>
<keyword evidence="4 9" id="KW-0808">Transferase</keyword>
<dbReference type="InterPro" id="IPR020596">
    <property type="entry name" value="rRNA_Ade_Mease_Trfase_CS"/>
</dbReference>
<dbReference type="EC" id="2.1.1.-" evidence="10"/>
<evidence type="ECO:0000313" key="13">
    <source>
        <dbReference type="EMBL" id="KIM23539.1"/>
    </source>
</evidence>
<feature type="region of interest" description="Disordered" evidence="11">
    <location>
        <begin position="1"/>
        <end position="59"/>
    </location>
</feature>
<evidence type="ECO:0000313" key="14">
    <source>
        <dbReference type="Proteomes" id="UP000054097"/>
    </source>
</evidence>
<dbReference type="AlphaFoldDB" id="A0A0C3AU52"/>
<dbReference type="SUPFAM" id="SSF53335">
    <property type="entry name" value="S-adenosyl-L-methionine-dependent methyltransferases"/>
    <property type="match status" value="1"/>
</dbReference>
<keyword evidence="2 10" id="KW-0698">rRNA processing</keyword>
<evidence type="ECO:0000256" key="10">
    <source>
        <dbReference type="RuleBase" id="RU362106"/>
    </source>
</evidence>
<feature type="binding site" evidence="9">
    <location>
        <position position="142"/>
    </location>
    <ligand>
        <name>S-adenosyl-L-methionine</name>
        <dbReference type="ChEBI" id="CHEBI:59789"/>
    </ligand>
</feature>
<dbReference type="PANTHER" id="PTHR11727:SF7">
    <property type="entry name" value="DIMETHYLADENOSINE TRANSFERASE-RELATED"/>
    <property type="match status" value="1"/>
</dbReference>
<evidence type="ECO:0000259" key="12">
    <source>
        <dbReference type="SMART" id="SM00650"/>
    </source>
</evidence>
<feature type="binding site" evidence="9">
    <location>
        <position position="93"/>
    </location>
    <ligand>
        <name>S-adenosyl-L-methionine</name>
        <dbReference type="ChEBI" id="CHEBI:59789"/>
    </ligand>
</feature>
<dbReference type="InterPro" id="IPR001737">
    <property type="entry name" value="KsgA/Erm"/>
</dbReference>
<name>A0A0C3AU52_SERVB</name>
<dbReference type="Pfam" id="PF00398">
    <property type="entry name" value="RrnaAD"/>
    <property type="match status" value="1"/>
</dbReference>
<dbReference type="HOGENOM" id="CLU_041220_2_3_1"/>
<keyword evidence="6 9" id="KW-0694">RNA-binding</keyword>
<sequence>MPRATSEKISRVHQSAAKSTKTPSTIQITGANRSKHTSTGSEATESRGGGSGTSNPLFNTERFGQHILKNPLVAQAIVDKANLKPTDSVLEVGPGTGNLTVRILEKVKHVTAVEMDPRMAAELIKRVQGTPEQRKLDITIGDFVKAELPYFDVCISNTPYQISSPLVFRLLSHRPLPRVAILMFQREFALRLTAVPGTEFWSRLSANVQLYAKVDHIMKVAKNNFRPAPNVESSVVRITPISPPPPVRFEEFDGLTRILFTRRNKTCRANFGASGVDKMMRDTWLQWKREQKAVQGQSGMEVDRDEEDVDVKEAIEEILKETEFSDVRPAKMSVDDLLKLLSAFHAKGFHFA</sequence>
<evidence type="ECO:0000256" key="1">
    <source>
        <dbReference type="ARBA" id="ARBA00002977"/>
    </source>
</evidence>
<dbReference type="Proteomes" id="UP000054097">
    <property type="component" value="Unassembled WGS sequence"/>
</dbReference>
<reference evidence="14" key="2">
    <citation type="submission" date="2015-01" db="EMBL/GenBank/DDBJ databases">
        <title>Evolutionary Origins and Diversification of the Mycorrhizal Mutualists.</title>
        <authorList>
            <consortium name="DOE Joint Genome Institute"/>
            <consortium name="Mycorrhizal Genomics Consortium"/>
            <person name="Kohler A."/>
            <person name="Kuo A."/>
            <person name="Nagy L.G."/>
            <person name="Floudas D."/>
            <person name="Copeland A."/>
            <person name="Barry K.W."/>
            <person name="Cichocki N."/>
            <person name="Veneault-Fourrey C."/>
            <person name="LaButti K."/>
            <person name="Lindquist E.A."/>
            <person name="Lipzen A."/>
            <person name="Lundell T."/>
            <person name="Morin E."/>
            <person name="Murat C."/>
            <person name="Riley R."/>
            <person name="Ohm R."/>
            <person name="Sun H."/>
            <person name="Tunlid A."/>
            <person name="Henrissat B."/>
            <person name="Grigoriev I.V."/>
            <person name="Hibbett D.S."/>
            <person name="Martin F."/>
        </authorList>
    </citation>
    <scope>NUCLEOTIDE SEQUENCE [LARGE SCALE GENOMIC DNA]</scope>
    <source>
        <strain evidence="14">MAFF 305830</strain>
    </source>
</reference>
<dbReference type="STRING" id="933852.A0A0C3AU52"/>
<dbReference type="EMBL" id="KN824335">
    <property type="protein sequence ID" value="KIM23539.1"/>
    <property type="molecule type" value="Genomic_DNA"/>
</dbReference>
<comment type="function">
    <text evidence="1">Specifically dimethylates two adjacent adenosines in the loop of a conserved hairpin near the 3'-end of 18S rRNA in the 40S particle.</text>
</comment>